<keyword evidence="2" id="KW-0378">Hydrolase</keyword>
<organism evidence="5 6">
    <name type="scientific">Citrus clementina</name>
    <name type="common">Clementine</name>
    <name type="synonym">Citrus deliciosa x Citrus sinensis</name>
    <dbReference type="NCBI Taxonomy" id="85681"/>
    <lineage>
        <taxon>Eukaryota</taxon>
        <taxon>Viridiplantae</taxon>
        <taxon>Streptophyta</taxon>
        <taxon>Embryophyta</taxon>
        <taxon>Tracheophyta</taxon>
        <taxon>Spermatophyta</taxon>
        <taxon>Magnoliopsida</taxon>
        <taxon>eudicotyledons</taxon>
        <taxon>Gunneridae</taxon>
        <taxon>Pentapetalae</taxon>
        <taxon>rosids</taxon>
        <taxon>malvids</taxon>
        <taxon>Sapindales</taxon>
        <taxon>Rutaceae</taxon>
        <taxon>Aurantioideae</taxon>
        <taxon>Citrus</taxon>
    </lineage>
</organism>
<dbReference type="Gene3D" id="2.160.20.10">
    <property type="entry name" value="Single-stranded right-handed beta-helix, Pectin lyase-like"/>
    <property type="match status" value="1"/>
</dbReference>
<sequence length="89" mass="10542">YSRNIIIESYLGDLIDLERWSEFNRTFTLDTMYYAKFANRGSGASKKGRVKWLGYYVLTNAVEVQNFIVKSFIHGKNDIHNWRFHLFVA</sequence>
<evidence type="ECO:0000259" key="4">
    <source>
        <dbReference type="Pfam" id="PF01095"/>
    </source>
</evidence>
<dbReference type="SUPFAM" id="SSF51126">
    <property type="entry name" value="Pectin lyase-like"/>
    <property type="match status" value="1"/>
</dbReference>
<dbReference type="GO" id="GO:0042545">
    <property type="term" value="P:cell wall modification"/>
    <property type="evidence" value="ECO:0007669"/>
    <property type="project" value="InterPro"/>
</dbReference>
<proteinExistence type="predicted"/>
<comment type="pathway">
    <text evidence="1">Glycan metabolism; pectin degradation; 2-dehydro-3-deoxy-D-gluconate from pectin: step 1/5.</text>
</comment>
<protein>
    <recommendedName>
        <fullName evidence="4">Pectinesterase catalytic domain-containing protein</fullName>
    </recommendedName>
</protein>
<evidence type="ECO:0000313" key="6">
    <source>
        <dbReference type="Proteomes" id="UP000030687"/>
    </source>
</evidence>
<gene>
    <name evidence="5" type="ORF">CICLE_v10013554mg</name>
</gene>
<name>V4SNS9_CITCL</name>
<dbReference type="STRING" id="85681.V4SNS9"/>
<accession>V4SNS9</accession>
<evidence type="ECO:0000256" key="2">
    <source>
        <dbReference type="ARBA" id="ARBA00022801"/>
    </source>
</evidence>
<dbReference type="InterPro" id="IPR000070">
    <property type="entry name" value="Pectinesterase_cat"/>
</dbReference>
<dbReference type="PANTHER" id="PTHR31707">
    <property type="entry name" value="PECTINESTERASE"/>
    <property type="match status" value="1"/>
</dbReference>
<dbReference type="Proteomes" id="UP000030687">
    <property type="component" value="Unassembled WGS sequence"/>
</dbReference>
<dbReference type="GO" id="GO:0030599">
    <property type="term" value="F:pectinesterase activity"/>
    <property type="evidence" value="ECO:0007669"/>
    <property type="project" value="InterPro"/>
</dbReference>
<evidence type="ECO:0000256" key="1">
    <source>
        <dbReference type="ARBA" id="ARBA00005184"/>
    </source>
</evidence>
<dbReference type="AlphaFoldDB" id="V4SNS9"/>
<feature type="domain" description="Pectinesterase catalytic" evidence="4">
    <location>
        <begin position="1"/>
        <end position="75"/>
    </location>
</feature>
<evidence type="ECO:0000313" key="5">
    <source>
        <dbReference type="EMBL" id="ESR42327.1"/>
    </source>
</evidence>
<feature type="non-terminal residue" evidence="5">
    <location>
        <position position="1"/>
    </location>
</feature>
<keyword evidence="3" id="KW-0063">Aspartyl esterase</keyword>
<evidence type="ECO:0000256" key="3">
    <source>
        <dbReference type="ARBA" id="ARBA00023085"/>
    </source>
</evidence>
<dbReference type="InterPro" id="IPR012334">
    <property type="entry name" value="Pectin_lyas_fold"/>
</dbReference>
<keyword evidence="6" id="KW-1185">Reference proteome</keyword>
<reference evidence="5 6" key="1">
    <citation type="submission" date="2013-10" db="EMBL/GenBank/DDBJ databases">
        <authorList>
            <consortium name="International Citrus Genome Consortium"/>
            <person name="Jenkins J."/>
            <person name="Schmutz J."/>
            <person name="Prochnik S."/>
            <person name="Rokhsar D."/>
            <person name="Gmitter F."/>
            <person name="Ollitrault P."/>
            <person name="Machado M."/>
            <person name="Talon M."/>
            <person name="Wincker P."/>
            <person name="Jaillon O."/>
            <person name="Morgante M."/>
        </authorList>
    </citation>
    <scope>NUCLEOTIDE SEQUENCE</scope>
    <source>
        <strain evidence="6">cv. Clemenules</strain>
    </source>
</reference>
<dbReference type="InParanoid" id="V4SNS9"/>
<dbReference type="EMBL" id="KI536861">
    <property type="protein sequence ID" value="ESR42327.1"/>
    <property type="molecule type" value="Genomic_DNA"/>
</dbReference>
<dbReference type="Pfam" id="PF01095">
    <property type="entry name" value="Pectinesterase"/>
    <property type="match status" value="1"/>
</dbReference>
<dbReference type="GO" id="GO:0045490">
    <property type="term" value="P:pectin catabolic process"/>
    <property type="evidence" value="ECO:0007669"/>
    <property type="project" value="UniProtKB-UniPathway"/>
</dbReference>
<dbReference type="KEGG" id="cic:CICLE_v10013554mg"/>
<dbReference type="UniPathway" id="UPA00545">
    <property type="reaction ID" value="UER00823"/>
</dbReference>
<dbReference type="Gramene" id="ESR42327">
    <property type="protein sequence ID" value="ESR42327"/>
    <property type="gene ID" value="CICLE_v10013554mg"/>
</dbReference>
<dbReference type="InterPro" id="IPR011050">
    <property type="entry name" value="Pectin_lyase_fold/virulence"/>
</dbReference>